<evidence type="ECO:0000313" key="3">
    <source>
        <dbReference type="Proteomes" id="UP001162740"/>
    </source>
</evidence>
<feature type="chain" id="PRO_5041331491" description="Secreted protein" evidence="1">
    <location>
        <begin position="31"/>
        <end position="180"/>
    </location>
</feature>
<evidence type="ECO:0000256" key="1">
    <source>
        <dbReference type="SAM" id="SignalP"/>
    </source>
</evidence>
<dbReference type="AlphaFoldDB" id="A0AA46WUF6"/>
<evidence type="ECO:0000313" key="2">
    <source>
        <dbReference type="EMBL" id="UZF44125.1"/>
    </source>
</evidence>
<protein>
    <recommendedName>
        <fullName evidence="4">Secreted protein</fullName>
    </recommendedName>
</protein>
<feature type="signal peptide" evidence="1">
    <location>
        <begin position="1"/>
        <end position="30"/>
    </location>
</feature>
<gene>
    <name evidence="2" type="ORF">KUM34_019975</name>
</gene>
<proteinExistence type="predicted"/>
<dbReference type="Proteomes" id="UP001162740">
    <property type="component" value="Chromosome"/>
</dbReference>
<reference evidence="2 3" key="1">
    <citation type="journal article" date="2021" name="Front. Microbiol.">
        <title>Bacterial Transformation of Aromatic Monomers in Softwood Black Liquor.</title>
        <authorList>
            <person name="Navas L.E."/>
            <person name="Dexter G."/>
            <person name="Liu J."/>
            <person name="Levy-Booth D."/>
            <person name="Cho M."/>
            <person name="Jang S.K."/>
            <person name="Mansfield S.D."/>
            <person name="Renneckar S."/>
            <person name="Mohn W.W."/>
            <person name="Eltis L.D."/>
        </authorList>
    </citation>
    <scope>NUCLEOTIDE SEQUENCE [LARGE SCALE GENOMIC DNA]</scope>
    <source>
        <strain evidence="2 3">GD02</strain>
    </source>
</reference>
<sequence>MTIAHRILSAAAAGLMGVAVAVTAPGVAGAQEPCQLSRSNTGPRTCEMTQLATPPVLTLGDGICAGIVRAGGTAFDGPLDESYSIYSVAGATHGIELRITQGYSLLGEWTPSVLNCDVTVAFDWHNLDTGARGTETRFVPAFHTSTRPLFMHVFPGQGRVALTMRTERPSIPVTVEVFVP</sequence>
<keyword evidence="1" id="KW-0732">Signal</keyword>
<name>A0AA46WUF6_RHORH</name>
<organism evidence="2 3">
    <name type="scientific">Rhodococcus rhodochrous</name>
    <dbReference type="NCBI Taxonomy" id="1829"/>
    <lineage>
        <taxon>Bacteria</taxon>
        <taxon>Bacillati</taxon>
        <taxon>Actinomycetota</taxon>
        <taxon>Actinomycetes</taxon>
        <taxon>Mycobacteriales</taxon>
        <taxon>Nocardiaceae</taxon>
        <taxon>Rhodococcus</taxon>
    </lineage>
</organism>
<evidence type="ECO:0008006" key="4">
    <source>
        <dbReference type="Google" id="ProtNLM"/>
    </source>
</evidence>
<dbReference type="EMBL" id="CP083974">
    <property type="protein sequence ID" value="UZF44125.1"/>
    <property type="molecule type" value="Genomic_DNA"/>
</dbReference>
<accession>A0AA46WUF6</accession>
<dbReference type="RefSeq" id="WP_226949970.1">
    <property type="nucleotide sequence ID" value="NZ_CBJNPB010000043.1"/>
</dbReference>